<evidence type="ECO:0000313" key="10">
    <source>
        <dbReference type="EMBL" id="RDJ22896.1"/>
    </source>
</evidence>
<comment type="similarity">
    <text evidence="2 8">Belongs to the major facilitator superfamily. Bcr/CmlA family.</text>
</comment>
<evidence type="ECO:0000256" key="6">
    <source>
        <dbReference type="ARBA" id="ARBA00022989"/>
    </source>
</evidence>
<dbReference type="InterPro" id="IPR020846">
    <property type="entry name" value="MFS_dom"/>
</dbReference>
<keyword evidence="7 8" id="KW-0472">Membrane</keyword>
<feature type="transmembrane region" description="Helical" evidence="8">
    <location>
        <begin position="280"/>
        <end position="304"/>
    </location>
</feature>
<protein>
    <recommendedName>
        <fullName evidence="8">Bcr/CflA family efflux transporter</fullName>
    </recommendedName>
</protein>
<dbReference type="EMBL" id="QQTP01000009">
    <property type="protein sequence ID" value="RDJ22896.1"/>
    <property type="molecule type" value="Genomic_DNA"/>
</dbReference>
<keyword evidence="11" id="KW-1185">Reference proteome</keyword>
<feature type="transmembrane region" description="Helical" evidence="8">
    <location>
        <begin position="47"/>
        <end position="65"/>
    </location>
</feature>
<feature type="transmembrane region" description="Helical" evidence="8">
    <location>
        <begin position="310"/>
        <end position="332"/>
    </location>
</feature>
<keyword evidence="6 8" id="KW-1133">Transmembrane helix</keyword>
<comment type="caution">
    <text evidence="10">The sequence shown here is derived from an EMBL/GenBank/DDBJ whole genome shotgun (WGS) entry which is preliminary data.</text>
</comment>
<evidence type="ECO:0000256" key="3">
    <source>
        <dbReference type="ARBA" id="ARBA00022448"/>
    </source>
</evidence>
<evidence type="ECO:0000256" key="7">
    <source>
        <dbReference type="ARBA" id="ARBA00023136"/>
    </source>
</evidence>
<evidence type="ECO:0000313" key="11">
    <source>
        <dbReference type="Proteomes" id="UP000255207"/>
    </source>
</evidence>
<dbReference type="PROSITE" id="PS50850">
    <property type="entry name" value="MFS"/>
    <property type="match status" value="1"/>
</dbReference>
<gene>
    <name evidence="10" type="ORF">DWE98_17145</name>
</gene>
<evidence type="ECO:0000256" key="5">
    <source>
        <dbReference type="ARBA" id="ARBA00022692"/>
    </source>
</evidence>
<feature type="transmembrane region" description="Helical" evidence="8">
    <location>
        <begin position="165"/>
        <end position="185"/>
    </location>
</feature>
<organism evidence="10 11">
    <name type="scientific">Bosea caraganae</name>
    <dbReference type="NCBI Taxonomy" id="2763117"/>
    <lineage>
        <taxon>Bacteria</taxon>
        <taxon>Pseudomonadati</taxon>
        <taxon>Pseudomonadota</taxon>
        <taxon>Alphaproteobacteria</taxon>
        <taxon>Hyphomicrobiales</taxon>
        <taxon>Boseaceae</taxon>
        <taxon>Bosea</taxon>
    </lineage>
</organism>
<dbReference type="AlphaFoldDB" id="A0A370L3A7"/>
<comment type="subcellular location">
    <subcellularLocation>
        <location evidence="8">Cell inner membrane</location>
        <topology evidence="8">Multi-pass membrane protein</topology>
    </subcellularLocation>
    <subcellularLocation>
        <location evidence="1">Cell membrane</location>
        <topology evidence="1">Multi-pass membrane protein</topology>
    </subcellularLocation>
</comment>
<feature type="transmembrane region" description="Helical" evidence="8">
    <location>
        <begin position="214"/>
        <end position="238"/>
    </location>
</feature>
<keyword evidence="4" id="KW-1003">Cell membrane</keyword>
<proteinExistence type="inferred from homology"/>
<name>A0A370L3A7_9HYPH</name>
<sequence length="396" mass="41320">MSATALPARPTLLVLVAISMLQPIALNLLAPATPALARAFGASYATIQLTLTLFLVAVAVTQLIIGPLSDRFGRRPCVVAGIAVFVSGSVLGALSQSTGVLLSARVLEGAGSGIAFALARAIIRDTASKDQAASQIASVTMVMVVAPMISPYLGGHIETWFGWRVIFWFMTAVGSAVLLLTILKLPETAPSVGIRTSLLGVFRAFPALAVDRGFLVNVVALAMTSGAFFAFVAAAPYIIVEIMGRGSDTYGAYFVLNALGYMIGNFFMSRQVVRRGTGPMIRFGLIISFAAMSVALALSLSPWWTPLTLFVPLAVSALGNGFTIPGSTAAALSAKPELAGSAAGLMGALQLGSSALVTVIISWLVTIWPQSLVVTMWLMTGIGLFCLRFGGFKPRG</sequence>
<feature type="transmembrane region" description="Helical" evidence="8">
    <location>
        <begin position="344"/>
        <end position="365"/>
    </location>
</feature>
<dbReference type="NCBIfam" id="TIGR00710">
    <property type="entry name" value="efflux_Bcr_CflA"/>
    <property type="match status" value="1"/>
</dbReference>
<dbReference type="CDD" id="cd17320">
    <property type="entry name" value="MFS_MdfA_MDR_like"/>
    <property type="match status" value="1"/>
</dbReference>
<dbReference type="PANTHER" id="PTHR42718">
    <property type="entry name" value="MAJOR FACILITATOR SUPERFAMILY MULTIDRUG TRANSPORTER MFSC"/>
    <property type="match status" value="1"/>
</dbReference>
<dbReference type="InterPro" id="IPR004812">
    <property type="entry name" value="Efflux_drug-R_Bcr/CmlA"/>
</dbReference>
<evidence type="ECO:0000256" key="2">
    <source>
        <dbReference type="ARBA" id="ARBA00006236"/>
    </source>
</evidence>
<dbReference type="Gene3D" id="1.20.1720.10">
    <property type="entry name" value="Multidrug resistance protein D"/>
    <property type="match status" value="1"/>
</dbReference>
<evidence type="ECO:0000256" key="4">
    <source>
        <dbReference type="ARBA" id="ARBA00022475"/>
    </source>
</evidence>
<dbReference type="InterPro" id="IPR011701">
    <property type="entry name" value="MFS"/>
</dbReference>
<dbReference type="PROSITE" id="PS00216">
    <property type="entry name" value="SUGAR_TRANSPORT_1"/>
    <property type="match status" value="1"/>
</dbReference>
<keyword evidence="5 8" id="KW-0812">Transmembrane</keyword>
<feature type="transmembrane region" description="Helical" evidence="8">
    <location>
        <begin position="371"/>
        <end position="390"/>
    </location>
</feature>
<evidence type="ECO:0000259" key="9">
    <source>
        <dbReference type="PROSITE" id="PS50850"/>
    </source>
</evidence>
<reference evidence="11" key="1">
    <citation type="submission" date="2018-07" db="EMBL/GenBank/DDBJ databases">
        <authorList>
            <person name="Safronova V.I."/>
            <person name="Chirak E.R."/>
            <person name="Sazanova A.L."/>
        </authorList>
    </citation>
    <scope>NUCLEOTIDE SEQUENCE [LARGE SCALE GENOMIC DNA]</scope>
    <source>
        <strain evidence="11">RCAM04685</strain>
    </source>
</reference>
<keyword evidence="3 8" id="KW-0813">Transport</keyword>
<feature type="transmembrane region" description="Helical" evidence="8">
    <location>
        <begin position="135"/>
        <end position="153"/>
    </location>
</feature>
<evidence type="ECO:0000256" key="1">
    <source>
        <dbReference type="ARBA" id="ARBA00004651"/>
    </source>
</evidence>
<dbReference type="InterPro" id="IPR005829">
    <property type="entry name" value="Sugar_transporter_CS"/>
</dbReference>
<keyword evidence="8" id="KW-0997">Cell inner membrane</keyword>
<dbReference type="Proteomes" id="UP000255207">
    <property type="component" value="Unassembled WGS sequence"/>
</dbReference>
<evidence type="ECO:0000256" key="8">
    <source>
        <dbReference type="RuleBase" id="RU365088"/>
    </source>
</evidence>
<feature type="domain" description="Major facilitator superfamily (MFS) profile" evidence="9">
    <location>
        <begin position="11"/>
        <end position="396"/>
    </location>
</feature>
<feature type="transmembrane region" description="Helical" evidence="8">
    <location>
        <begin position="77"/>
        <end position="94"/>
    </location>
</feature>
<dbReference type="Pfam" id="PF07690">
    <property type="entry name" value="MFS_1"/>
    <property type="match status" value="1"/>
</dbReference>
<accession>A0A370L3A7</accession>
<dbReference type="GO" id="GO:1990961">
    <property type="term" value="P:xenobiotic detoxification by transmembrane export across the plasma membrane"/>
    <property type="evidence" value="ECO:0007669"/>
    <property type="project" value="InterPro"/>
</dbReference>
<dbReference type="RefSeq" id="WP_114830507.1">
    <property type="nucleotide sequence ID" value="NZ_QQTO01000012.1"/>
</dbReference>
<dbReference type="InterPro" id="IPR036259">
    <property type="entry name" value="MFS_trans_sf"/>
</dbReference>
<dbReference type="SUPFAM" id="SSF103473">
    <property type="entry name" value="MFS general substrate transporter"/>
    <property type="match status" value="1"/>
</dbReference>
<dbReference type="PANTHER" id="PTHR42718:SF46">
    <property type="entry name" value="BLR6921 PROTEIN"/>
    <property type="match status" value="1"/>
</dbReference>
<dbReference type="GO" id="GO:0042910">
    <property type="term" value="F:xenobiotic transmembrane transporter activity"/>
    <property type="evidence" value="ECO:0007669"/>
    <property type="project" value="InterPro"/>
</dbReference>
<dbReference type="GO" id="GO:0005886">
    <property type="term" value="C:plasma membrane"/>
    <property type="evidence" value="ECO:0007669"/>
    <property type="project" value="UniProtKB-SubCell"/>
</dbReference>
<dbReference type="OrthoDB" id="9800416at2"/>
<feature type="transmembrane region" description="Helical" evidence="8">
    <location>
        <begin position="100"/>
        <end position="123"/>
    </location>
</feature>
<feature type="transmembrane region" description="Helical" evidence="8">
    <location>
        <begin position="250"/>
        <end position="268"/>
    </location>
</feature>
<comment type="caution">
    <text evidence="8">Lacks conserved residue(s) required for the propagation of feature annotation.</text>
</comment>